<keyword evidence="4 6" id="KW-1133">Transmembrane helix</keyword>
<feature type="transmembrane region" description="Helical" evidence="6">
    <location>
        <begin position="205"/>
        <end position="224"/>
    </location>
</feature>
<feature type="transmembrane region" description="Helical" evidence="6">
    <location>
        <begin position="76"/>
        <end position="98"/>
    </location>
</feature>
<gene>
    <name evidence="7" type="ORF">GT694_00450</name>
</gene>
<feature type="transmembrane region" description="Helical" evidence="6">
    <location>
        <begin position="104"/>
        <end position="126"/>
    </location>
</feature>
<feature type="transmembrane region" description="Helical" evidence="6">
    <location>
        <begin position="236"/>
        <end position="260"/>
    </location>
</feature>
<feature type="transmembrane region" description="Helical" evidence="6">
    <location>
        <begin position="312"/>
        <end position="331"/>
    </location>
</feature>
<keyword evidence="5 6" id="KW-0472">Membrane</keyword>
<evidence type="ECO:0000256" key="2">
    <source>
        <dbReference type="ARBA" id="ARBA00022475"/>
    </source>
</evidence>
<dbReference type="InterPro" id="IPR050833">
    <property type="entry name" value="Poly_Biosynth_Transport"/>
</dbReference>
<dbReference type="RefSeq" id="WP_161208459.1">
    <property type="nucleotide sequence ID" value="NZ_WWVT01000001.1"/>
</dbReference>
<evidence type="ECO:0000313" key="8">
    <source>
        <dbReference type="Proteomes" id="UP000473323"/>
    </source>
</evidence>
<accession>A0A6L8T9J0</accession>
<feature type="transmembrane region" description="Helical" evidence="6">
    <location>
        <begin position="7"/>
        <end position="26"/>
    </location>
</feature>
<feature type="transmembrane region" description="Helical" evidence="6">
    <location>
        <begin position="343"/>
        <end position="366"/>
    </location>
</feature>
<evidence type="ECO:0000256" key="1">
    <source>
        <dbReference type="ARBA" id="ARBA00004651"/>
    </source>
</evidence>
<feature type="transmembrane region" description="Helical" evidence="6">
    <location>
        <begin position="420"/>
        <end position="439"/>
    </location>
</feature>
<evidence type="ECO:0000313" key="7">
    <source>
        <dbReference type="EMBL" id="MZL60542.1"/>
    </source>
</evidence>
<proteinExistence type="predicted"/>
<keyword evidence="3 6" id="KW-0812">Transmembrane</keyword>
<keyword evidence="2" id="KW-1003">Cell membrane</keyword>
<comment type="caution">
    <text evidence="7">The sequence shown here is derived from an EMBL/GenBank/DDBJ whole genome shotgun (WGS) entry which is preliminary data.</text>
</comment>
<reference evidence="7 8" key="1">
    <citation type="journal article" date="2019" name="Nat. Med.">
        <title>A library of human gut bacterial isolates paired with longitudinal multiomics data enables mechanistic microbiome research.</title>
        <authorList>
            <person name="Poyet M."/>
            <person name="Groussin M."/>
            <person name="Gibbons S.M."/>
            <person name="Avila-Pacheco J."/>
            <person name="Jiang X."/>
            <person name="Kearney S.M."/>
            <person name="Perrotta A.R."/>
            <person name="Berdy B."/>
            <person name="Zhao S."/>
            <person name="Lieberman T.D."/>
            <person name="Swanson P.K."/>
            <person name="Smith M."/>
            <person name="Roesemann S."/>
            <person name="Alexander J.E."/>
            <person name="Rich S.A."/>
            <person name="Livny J."/>
            <person name="Vlamakis H."/>
            <person name="Clish C."/>
            <person name="Bullock K."/>
            <person name="Deik A."/>
            <person name="Scott J."/>
            <person name="Pierce K.A."/>
            <person name="Xavier R.J."/>
            <person name="Alm E.J."/>
        </authorList>
    </citation>
    <scope>NUCLEOTIDE SEQUENCE [LARGE SCALE GENOMIC DNA]</scope>
    <source>
        <strain evidence="7 8">BIOML-A4</strain>
    </source>
</reference>
<dbReference type="GO" id="GO:0005886">
    <property type="term" value="C:plasma membrane"/>
    <property type="evidence" value="ECO:0007669"/>
    <property type="project" value="UniProtKB-SubCell"/>
</dbReference>
<feature type="transmembrane region" description="Helical" evidence="6">
    <location>
        <begin position="162"/>
        <end position="184"/>
    </location>
</feature>
<feature type="transmembrane region" description="Helical" evidence="6">
    <location>
        <begin position="372"/>
        <end position="391"/>
    </location>
</feature>
<evidence type="ECO:0000256" key="5">
    <source>
        <dbReference type="ARBA" id="ARBA00023136"/>
    </source>
</evidence>
<dbReference type="Proteomes" id="UP000473323">
    <property type="component" value="Unassembled WGS sequence"/>
</dbReference>
<feature type="transmembrane region" description="Helical" evidence="6">
    <location>
        <begin position="281"/>
        <end position="300"/>
    </location>
</feature>
<feature type="transmembrane region" description="Helical" evidence="6">
    <location>
        <begin position="138"/>
        <end position="156"/>
    </location>
</feature>
<sequence>MKKGLAQVLFANIIFLLVGIVSNFLLPKYLSIESYSYIKTYALYISYAGFFHLGYNDGMYLKYGGKKIENISKKDLSTNFLNYIFVLLIASIGLAIFGGIRKSFIMYAFAVGVFATNFIGYFKSFAQAIGEYNLYGKALNYEKILVLIFDLLLIFLCNTDNYKLYLSVQVLASIIIAVILCYGVSRKTGILKGGKFSISEIIINIRQGFILMLGNFSSSIFTGMDRWFVKILMNSFYFAQYSFAVSVEQIINVFITPITVSMYNYFCRETNIDNIKKIKKFVLIWGCLIIGGAFPLKFIIEWILPKYKESSGLIFILFAAHAFYTVIKGIYVNYYKSKLLQKIYFWQLSGMTVVAFVTNCIAYYLLKSMYSFAFATLLTALLWYIVCEILTKELRADIRENIAFALMVSMYLVCGLKMNAIIGCICYVIAFGLILIFLMRDTLMEIIKEIKMICNKLLKKKENGYE</sequence>
<dbReference type="AlphaFoldDB" id="A0A6L8T9J0"/>
<dbReference type="PANTHER" id="PTHR30250">
    <property type="entry name" value="PST FAMILY PREDICTED COLANIC ACID TRANSPORTER"/>
    <property type="match status" value="1"/>
</dbReference>
<protein>
    <recommendedName>
        <fullName evidence="9">Oligosaccharide flippase family protein</fullName>
    </recommendedName>
</protein>
<evidence type="ECO:0000256" key="6">
    <source>
        <dbReference type="SAM" id="Phobius"/>
    </source>
</evidence>
<feature type="transmembrane region" description="Helical" evidence="6">
    <location>
        <begin position="38"/>
        <end position="55"/>
    </location>
</feature>
<dbReference type="EMBL" id="WWVT01000001">
    <property type="protein sequence ID" value="MZL60542.1"/>
    <property type="molecule type" value="Genomic_DNA"/>
</dbReference>
<name>A0A6L8T9J0_9FIRM</name>
<dbReference type="PANTHER" id="PTHR30250:SF11">
    <property type="entry name" value="O-ANTIGEN TRANSPORTER-RELATED"/>
    <property type="match status" value="1"/>
</dbReference>
<evidence type="ECO:0000256" key="4">
    <source>
        <dbReference type="ARBA" id="ARBA00022989"/>
    </source>
</evidence>
<evidence type="ECO:0000256" key="3">
    <source>
        <dbReference type="ARBA" id="ARBA00022692"/>
    </source>
</evidence>
<evidence type="ECO:0008006" key="9">
    <source>
        <dbReference type="Google" id="ProtNLM"/>
    </source>
</evidence>
<organism evidence="7 8">
    <name type="scientific">Blautia massiliensis</name>
    <name type="common">ex Durand et al. 2017</name>
    <dbReference type="NCBI Taxonomy" id="1737424"/>
    <lineage>
        <taxon>Bacteria</taxon>
        <taxon>Bacillati</taxon>
        <taxon>Bacillota</taxon>
        <taxon>Clostridia</taxon>
        <taxon>Lachnospirales</taxon>
        <taxon>Lachnospiraceae</taxon>
        <taxon>Blautia</taxon>
    </lineage>
</organism>
<comment type="subcellular location">
    <subcellularLocation>
        <location evidence="1">Cell membrane</location>
        <topology evidence="1">Multi-pass membrane protein</topology>
    </subcellularLocation>
</comment>